<evidence type="ECO:0000256" key="5">
    <source>
        <dbReference type="ARBA" id="ARBA00022516"/>
    </source>
</evidence>
<evidence type="ECO:0000256" key="8">
    <source>
        <dbReference type="ARBA" id="ARBA00022989"/>
    </source>
</evidence>
<evidence type="ECO:0000256" key="4">
    <source>
        <dbReference type="ARBA" id="ARBA00013122"/>
    </source>
</evidence>
<keyword evidence="13" id="KW-0256">Endoplasmic reticulum</keyword>
<sequence>MMKTEQLQKKESGSRKDGYVRIYLTCYNLFQFLGYFYVIGVMLSRYAKFGNESLSNVYENVGSTMKLLQLLQFLEVVHPILGFTRGDALIPFVQIFGRMVVLFMNIDVEPRIQTQPVVFFLFFVWSLIETVRYPFYITQIHKKEVFLIKWLRYNLWIPLYPSGFLCEYLIIAHNIPHFEHSKRLTVSLPNSWNFAFHMPTFSRVHIFVLVCAGLFLMKHMYALRKAKLNPKVESKKLK</sequence>
<keyword evidence="10 13" id="KW-0472">Membrane</keyword>
<evidence type="ECO:0000256" key="6">
    <source>
        <dbReference type="ARBA" id="ARBA00022692"/>
    </source>
</evidence>
<keyword evidence="7 13" id="KW-0276">Fatty acid metabolism</keyword>
<comment type="catalytic activity">
    <reaction evidence="13">
        <text>a very-long-chain (3R)-3-hydroxyacyl-CoA = a very-long-chain (2E)-enoyl-CoA + H2O</text>
        <dbReference type="Rhea" id="RHEA:45812"/>
        <dbReference type="ChEBI" id="CHEBI:15377"/>
        <dbReference type="ChEBI" id="CHEBI:83728"/>
        <dbReference type="ChEBI" id="CHEBI:85440"/>
        <dbReference type="EC" id="4.2.1.134"/>
    </reaction>
</comment>
<keyword evidence="12 13" id="KW-0456">Lyase</keyword>
<evidence type="ECO:0000256" key="13">
    <source>
        <dbReference type="RuleBase" id="RU363109"/>
    </source>
</evidence>
<dbReference type="Pfam" id="PF04387">
    <property type="entry name" value="PTPLA"/>
    <property type="match status" value="1"/>
</dbReference>
<comment type="caution">
    <text evidence="13">Lacks conserved residue(s) required for the propagation of feature annotation.</text>
</comment>
<evidence type="ECO:0000256" key="12">
    <source>
        <dbReference type="ARBA" id="ARBA00023239"/>
    </source>
</evidence>
<comment type="caution">
    <text evidence="14">The sequence shown here is derived from an EMBL/GenBank/DDBJ whole genome shotgun (WGS) entry which is preliminary data.</text>
</comment>
<evidence type="ECO:0000256" key="1">
    <source>
        <dbReference type="ARBA" id="ARBA00004141"/>
    </source>
</evidence>
<evidence type="ECO:0000256" key="11">
    <source>
        <dbReference type="ARBA" id="ARBA00023160"/>
    </source>
</evidence>
<evidence type="ECO:0000256" key="3">
    <source>
        <dbReference type="ARBA" id="ARBA00007811"/>
    </source>
</evidence>
<dbReference type="PANTHER" id="PTHR11035">
    <property type="entry name" value="VERY-LONG-CHAIN (3R)-3-HYDROXYACYL-COA DEHYDRATASE"/>
    <property type="match status" value="1"/>
</dbReference>
<dbReference type="EMBL" id="JBEUOH010000007">
    <property type="protein sequence ID" value="KAL0892517.1"/>
    <property type="molecule type" value="Genomic_DNA"/>
</dbReference>
<evidence type="ECO:0000256" key="7">
    <source>
        <dbReference type="ARBA" id="ARBA00022832"/>
    </source>
</evidence>
<keyword evidence="6 13" id="KW-0812">Transmembrane</keyword>
<feature type="transmembrane region" description="Helical" evidence="13">
    <location>
        <begin position="155"/>
        <end position="175"/>
    </location>
</feature>
<feature type="transmembrane region" description="Helical" evidence="13">
    <location>
        <begin position="118"/>
        <end position="135"/>
    </location>
</feature>
<keyword evidence="8 13" id="KW-1133">Transmembrane helix</keyword>
<protein>
    <recommendedName>
        <fullName evidence="4 13">Very-long-chain (3R)-3-hydroxyacyl-CoA dehydratase</fullName>
        <ecNumber evidence="4 13">4.2.1.134</ecNumber>
    </recommendedName>
</protein>
<comment type="function">
    <text evidence="13">Catalyzes the third of the four reactions of the long-chain fatty acids elongation cycle. This endoplasmic reticulum-bound enzymatic process, allows the addition of two carbons to the chain of long- and very long-chain fatty acids/VLCFAs per cycle. This enzyme catalyzes the dehydration of the 3-hydroxyacyl-CoA intermediate into trans-2,3-enoyl-CoA, within each cycle of fatty acid elongation. Thereby, it participates to the production of VLCFAs of different chain lengths that are involved in multiple biological processes as precursors of membrane lipids and lipid mediators.</text>
</comment>
<evidence type="ECO:0000256" key="2">
    <source>
        <dbReference type="ARBA" id="ARBA00005194"/>
    </source>
</evidence>
<keyword evidence="15" id="KW-1185">Reference proteome</keyword>
<comment type="pathway">
    <text evidence="2 13">Lipid metabolism; fatty acid biosynthesis.</text>
</comment>
<organism evidence="14 15">
    <name type="scientific">Loxostege sticticalis</name>
    <name type="common">Beet webworm moth</name>
    <dbReference type="NCBI Taxonomy" id="481309"/>
    <lineage>
        <taxon>Eukaryota</taxon>
        <taxon>Metazoa</taxon>
        <taxon>Ecdysozoa</taxon>
        <taxon>Arthropoda</taxon>
        <taxon>Hexapoda</taxon>
        <taxon>Insecta</taxon>
        <taxon>Pterygota</taxon>
        <taxon>Neoptera</taxon>
        <taxon>Endopterygota</taxon>
        <taxon>Lepidoptera</taxon>
        <taxon>Glossata</taxon>
        <taxon>Ditrysia</taxon>
        <taxon>Pyraloidea</taxon>
        <taxon>Crambidae</taxon>
        <taxon>Pyraustinae</taxon>
        <taxon>Loxostege</taxon>
    </lineage>
</organism>
<reference evidence="14 15" key="1">
    <citation type="submission" date="2024-06" db="EMBL/GenBank/DDBJ databases">
        <title>A chromosome-level genome assembly of beet webworm, Loxostege sticticalis.</title>
        <authorList>
            <person name="Zhang Y."/>
        </authorList>
    </citation>
    <scope>NUCLEOTIDE SEQUENCE [LARGE SCALE GENOMIC DNA]</scope>
    <source>
        <strain evidence="14">AQ026</strain>
        <tissue evidence="14">Whole body</tissue>
    </source>
</reference>
<keyword evidence="9 13" id="KW-0443">Lipid metabolism</keyword>
<dbReference type="InterPro" id="IPR007482">
    <property type="entry name" value="Tyr_Pase-like_PTPLA"/>
</dbReference>
<evidence type="ECO:0000313" key="15">
    <source>
        <dbReference type="Proteomes" id="UP001549920"/>
    </source>
</evidence>
<keyword evidence="5 13" id="KW-0444">Lipid biosynthesis</keyword>
<comment type="similarity">
    <text evidence="3 13">Belongs to the very long-chain fatty acids dehydratase HACD family.</text>
</comment>
<comment type="subcellular location">
    <subcellularLocation>
        <location evidence="13">Endoplasmic reticulum membrane</location>
        <topology evidence="13">Multi-pass membrane protein</topology>
    </subcellularLocation>
    <subcellularLocation>
        <location evidence="1">Membrane</location>
        <topology evidence="1">Multi-pass membrane protein</topology>
    </subcellularLocation>
</comment>
<proteinExistence type="inferred from homology"/>
<feature type="transmembrane region" description="Helical" evidence="13">
    <location>
        <begin position="20"/>
        <end position="43"/>
    </location>
</feature>
<dbReference type="Proteomes" id="UP001549920">
    <property type="component" value="Unassembled WGS sequence"/>
</dbReference>
<evidence type="ECO:0000256" key="10">
    <source>
        <dbReference type="ARBA" id="ARBA00023136"/>
    </source>
</evidence>
<gene>
    <name evidence="14" type="ORF">ABMA27_015618</name>
</gene>
<dbReference type="EC" id="4.2.1.134" evidence="4 13"/>
<keyword evidence="11 13" id="KW-0275">Fatty acid biosynthesis</keyword>
<evidence type="ECO:0000313" key="14">
    <source>
        <dbReference type="EMBL" id="KAL0892517.1"/>
    </source>
</evidence>
<dbReference type="EMBL" id="JBEUOH010000007">
    <property type="protein sequence ID" value="KAL0892516.1"/>
    <property type="molecule type" value="Genomic_DNA"/>
</dbReference>
<name>A0ABR3I8C2_LOXSC</name>
<feature type="transmembrane region" description="Helical" evidence="13">
    <location>
        <begin position="195"/>
        <end position="217"/>
    </location>
</feature>
<dbReference type="PANTHER" id="PTHR11035:SF35">
    <property type="entry name" value="VERY-LONG-CHAIN (3R)-3-HYDROXYACYL-COA DEHYDRATASE"/>
    <property type="match status" value="1"/>
</dbReference>
<accession>A0ABR3I8C2</accession>
<evidence type="ECO:0000256" key="9">
    <source>
        <dbReference type="ARBA" id="ARBA00023098"/>
    </source>
</evidence>